<reference evidence="9 10" key="1">
    <citation type="submission" date="2016-07" db="EMBL/GenBank/DDBJ databases">
        <title>Pervasive Adenine N6-methylation of Active Genes in Fungi.</title>
        <authorList>
            <consortium name="DOE Joint Genome Institute"/>
            <person name="Mondo S.J."/>
            <person name="Dannebaum R.O."/>
            <person name="Kuo R.C."/>
            <person name="Labutti K."/>
            <person name="Haridas S."/>
            <person name="Kuo A."/>
            <person name="Salamov A."/>
            <person name="Ahrendt S.R."/>
            <person name="Lipzen A."/>
            <person name="Sullivan W."/>
            <person name="Andreopoulos W.B."/>
            <person name="Clum A."/>
            <person name="Lindquist E."/>
            <person name="Daum C."/>
            <person name="Ramamoorthy G.K."/>
            <person name="Gryganskyi A."/>
            <person name="Culley D."/>
            <person name="Magnuson J.K."/>
            <person name="James T.Y."/>
            <person name="O'Malley M.A."/>
            <person name="Stajich J.E."/>
            <person name="Spatafora J.W."/>
            <person name="Visel A."/>
            <person name="Grigoriev I.V."/>
        </authorList>
    </citation>
    <scope>NUCLEOTIDE SEQUENCE [LARGE SCALE GENOMIC DNA]</scope>
    <source>
        <strain evidence="9 10">62-1032</strain>
    </source>
</reference>
<dbReference type="InParanoid" id="A0A1Y2FWE6"/>
<keyword evidence="3" id="KW-1133">Transmembrane helix</keyword>
<feature type="compositionally biased region" description="Polar residues" evidence="6">
    <location>
        <begin position="907"/>
        <end position="916"/>
    </location>
</feature>
<feature type="compositionally biased region" description="Low complexity" evidence="6">
    <location>
        <begin position="262"/>
        <end position="279"/>
    </location>
</feature>
<evidence type="ECO:0000256" key="3">
    <source>
        <dbReference type="ARBA" id="ARBA00022989"/>
    </source>
</evidence>
<dbReference type="EMBL" id="MCGR01000011">
    <property type="protein sequence ID" value="ORY88352.1"/>
    <property type="molecule type" value="Genomic_DNA"/>
</dbReference>
<dbReference type="PROSITE" id="PS51469">
    <property type="entry name" value="SUN"/>
    <property type="match status" value="1"/>
</dbReference>
<accession>A0A1Y2FWE6</accession>
<evidence type="ECO:0000256" key="2">
    <source>
        <dbReference type="ARBA" id="ARBA00022692"/>
    </source>
</evidence>
<dbReference type="GO" id="GO:0012505">
    <property type="term" value="C:endomembrane system"/>
    <property type="evidence" value="ECO:0007669"/>
    <property type="project" value="UniProtKB-SubCell"/>
</dbReference>
<evidence type="ECO:0000313" key="9">
    <source>
        <dbReference type="EMBL" id="ORY88352.1"/>
    </source>
</evidence>
<keyword evidence="4" id="KW-0472">Membrane</keyword>
<feature type="compositionally biased region" description="Basic and acidic residues" evidence="6">
    <location>
        <begin position="877"/>
        <end position="891"/>
    </location>
</feature>
<dbReference type="Pfam" id="PF07738">
    <property type="entry name" value="Sad1_UNC"/>
    <property type="match status" value="1"/>
</dbReference>
<feature type="compositionally biased region" description="Low complexity" evidence="6">
    <location>
        <begin position="612"/>
        <end position="698"/>
    </location>
</feature>
<feature type="compositionally biased region" description="Gly residues" evidence="6">
    <location>
        <begin position="189"/>
        <end position="202"/>
    </location>
</feature>
<evidence type="ECO:0000259" key="8">
    <source>
        <dbReference type="PROSITE" id="PS51469"/>
    </source>
</evidence>
<evidence type="ECO:0000256" key="6">
    <source>
        <dbReference type="SAM" id="MobiDB-lite"/>
    </source>
</evidence>
<feature type="coiled-coil region" evidence="5">
    <location>
        <begin position="796"/>
        <end position="830"/>
    </location>
</feature>
<feature type="compositionally biased region" description="Low complexity" evidence="6">
    <location>
        <begin position="543"/>
        <end position="604"/>
    </location>
</feature>
<evidence type="ECO:0000256" key="4">
    <source>
        <dbReference type="ARBA" id="ARBA00023136"/>
    </source>
</evidence>
<feature type="region of interest" description="Disordered" evidence="6">
    <location>
        <begin position="64"/>
        <end position="153"/>
    </location>
</feature>
<dbReference type="InterPro" id="IPR012919">
    <property type="entry name" value="SUN_dom"/>
</dbReference>
<dbReference type="OrthoDB" id="266334at2759"/>
<keyword evidence="7" id="KW-0732">Signal</keyword>
<feature type="region of interest" description="Disordered" evidence="6">
    <location>
        <begin position="877"/>
        <end position="1227"/>
    </location>
</feature>
<feature type="compositionally biased region" description="Basic and acidic residues" evidence="6">
    <location>
        <begin position="1158"/>
        <end position="1170"/>
    </location>
</feature>
<dbReference type="InterPro" id="IPR008979">
    <property type="entry name" value="Galactose-bd-like_sf"/>
</dbReference>
<name>A0A1Y2FWE6_9BASI</name>
<keyword evidence="5" id="KW-0175">Coiled coil</keyword>
<feature type="compositionally biased region" description="Low complexity" evidence="6">
    <location>
        <begin position="106"/>
        <end position="125"/>
    </location>
</feature>
<feature type="compositionally biased region" description="Pro residues" evidence="6">
    <location>
        <begin position="699"/>
        <end position="718"/>
    </location>
</feature>
<evidence type="ECO:0000313" key="10">
    <source>
        <dbReference type="Proteomes" id="UP000193467"/>
    </source>
</evidence>
<evidence type="ECO:0000256" key="5">
    <source>
        <dbReference type="SAM" id="Coils"/>
    </source>
</evidence>
<feature type="region of interest" description="Disordered" evidence="6">
    <location>
        <begin position="487"/>
        <end position="743"/>
    </location>
</feature>
<keyword evidence="2" id="KW-0812">Transmembrane</keyword>
<feature type="compositionally biased region" description="Basic and acidic residues" evidence="6">
    <location>
        <begin position="246"/>
        <end position="259"/>
    </location>
</feature>
<feature type="compositionally biased region" description="Low complexity" evidence="6">
    <location>
        <begin position="64"/>
        <end position="91"/>
    </location>
</feature>
<evidence type="ECO:0000256" key="7">
    <source>
        <dbReference type="SAM" id="SignalP"/>
    </source>
</evidence>
<evidence type="ECO:0000256" key="1">
    <source>
        <dbReference type="ARBA" id="ARBA00004308"/>
    </source>
</evidence>
<proteinExistence type="predicted"/>
<dbReference type="PANTHER" id="PTHR12953:SF0">
    <property type="entry name" value="SUN DOMAIN-CONTAINING OSSIFICATION FACTOR"/>
    <property type="match status" value="1"/>
</dbReference>
<feature type="compositionally biased region" description="Pro residues" evidence="6">
    <location>
        <begin position="126"/>
        <end position="139"/>
    </location>
</feature>
<dbReference type="SUPFAM" id="SSF49785">
    <property type="entry name" value="Galactose-binding domain-like"/>
    <property type="match status" value="1"/>
</dbReference>
<feature type="compositionally biased region" description="Polar residues" evidence="6">
    <location>
        <begin position="1078"/>
        <end position="1092"/>
    </location>
</feature>
<protein>
    <submittedName>
        <fullName evidence="9">UNC-like C-terminal-domain-containing protein</fullName>
    </submittedName>
</protein>
<feature type="signal peptide" evidence="7">
    <location>
        <begin position="1"/>
        <end position="19"/>
    </location>
</feature>
<feature type="compositionally biased region" description="Polar residues" evidence="6">
    <location>
        <begin position="532"/>
        <end position="542"/>
    </location>
</feature>
<dbReference type="STRING" id="106004.A0A1Y2FWE6"/>
<feature type="chain" id="PRO_5013231645" evidence="7">
    <location>
        <begin position="20"/>
        <end position="1227"/>
    </location>
</feature>
<comment type="caution">
    <text evidence="9">The sequence shown here is derived from an EMBL/GenBank/DDBJ whole genome shotgun (WGS) entry which is preliminary data.</text>
</comment>
<comment type="subcellular location">
    <subcellularLocation>
        <location evidence="1">Endomembrane system</location>
    </subcellularLocation>
</comment>
<dbReference type="PANTHER" id="PTHR12953">
    <property type="entry name" value="MEMBRANE PROTEIN CH1 RELATED"/>
    <property type="match status" value="1"/>
</dbReference>
<dbReference type="GO" id="GO:0005737">
    <property type="term" value="C:cytoplasm"/>
    <property type="evidence" value="ECO:0007669"/>
    <property type="project" value="TreeGrafter"/>
</dbReference>
<sequence>MRFPWWIPLLLSYLATALAQPDSESVVSTTAPSLPSDDPALASLVDVPEQSVVANATQVLNTTTEATALPTTGEGSTAESTASASWTIESASPPPSNSTTVDEHPSPTTAPTFAPSPTPSETSEPPTAPLDPLPPPADLPPVDELPSPPPEFLSFNEWREKYVVLPDPSARRAAKKAGQRARQDAHSGAGAGSGAVGGGAFDGDGADLGSLFSTEEGQEATGGDPASFAQGEGAEQREVPSSAGGEGKKEQSQKNELGRVDNTISNPPSNSSPIQPLPNAGTGDPLDPLLHLKDRPNYAAFVCAAMVHRSSRQSKGASSILVEKKDRYMLTPCSAEPKFVEVELCDEIQIDTIVLANFELFSSMFKHFEVTCSVDYPGRPETWHNLGQFRARNARGIQVFRPNPIPNFCRYVRINFISHYGSEFYCPVSLFRVYGYTQLDAWRESERKAKEEEQRALAAALAGEDEEDEEDELERLIQVDIERVEKEKRDRWETEGRKEDRNSTEALEQEVKEETTKVEDTQTISAPPPTETAPTLSPSTAVETTSTSSPISSTSDTTTASKSASAEPTATSSAAEETSTSADSSNESVASSSPTADSTSTESTTPPPPTSTPSSTAVSQSSESSSSSSSVEPSSATTSTSTASESASTSTTTVSSLSTTDTHAESSSSPSPSTAAEPTSSPTSASSTASPPSSSSSPSPRPTPSSDPSPPPIIPTRPLPRNDTHIPRPPIPPPLSREPQPGESIYGTIMKRLASLEHNQTLAMHYIEAQSGMLREVFGRVERRLGDLEGARNKQEQVYRQSLLDLEKQRVELERERLALTAQVNLLAQEVRIEKRLSIAQLIGLLAVILFTGFTRGSPTSPFLHLTSLQAMRAAAKEDAKRKEAARREIEQTESPSDGGPRRNPSYRANSLTISKLPTKRHSSGAPKTAPRRHYGTSGTSGASNAKAILRSPRTWTPPPRHSSAPPEDPFAMNLSSALEGTPLTARRRASKQPKYSHPPSITGHSNSDSILGLAIETPSSAFGTPIPGRSSSSNSHHHPHRPSYLTRISTADDADTEPSELGGDADDYSASDVASSNRLGTSGLPSASILTDTDGGYRTYSASEEEDEDESRPPSPPRREGASPFLKPPRPIVRKRPASSPGTGLAGGERVPFPTESRMEEQEAGERVAVEPVELSMRLPSPEVNLPSPPPEPESEVLPTVKREGGDGGEREDRPSEEKGKGKGKE</sequence>
<feature type="compositionally biased region" description="Pro residues" evidence="6">
    <location>
        <begin position="727"/>
        <end position="736"/>
    </location>
</feature>
<dbReference type="GO" id="GO:0016020">
    <property type="term" value="C:membrane"/>
    <property type="evidence" value="ECO:0007669"/>
    <property type="project" value="InterPro"/>
</dbReference>
<gene>
    <name evidence="9" type="ORF">BCR35DRAFT_351157</name>
</gene>
<feature type="compositionally biased region" description="Acidic residues" evidence="6">
    <location>
        <begin position="1053"/>
        <end position="1070"/>
    </location>
</feature>
<dbReference type="Proteomes" id="UP000193467">
    <property type="component" value="Unassembled WGS sequence"/>
</dbReference>
<dbReference type="InterPro" id="IPR045120">
    <property type="entry name" value="Suco/Slp1-like"/>
</dbReference>
<dbReference type="GO" id="GO:0034975">
    <property type="term" value="P:protein folding in endoplasmic reticulum"/>
    <property type="evidence" value="ECO:0007669"/>
    <property type="project" value="TreeGrafter"/>
</dbReference>
<feature type="compositionally biased region" description="Basic and acidic residues" evidence="6">
    <location>
        <begin position="487"/>
        <end position="520"/>
    </location>
</feature>
<feature type="compositionally biased region" description="Basic and acidic residues" evidence="6">
    <location>
        <begin position="1202"/>
        <end position="1227"/>
    </location>
</feature>
<keyword evidence="10" id="KW-1185">Reference proteome</keyword>
<dbReference type="AlphaFoldDB" id="A0A1Y2FWE6"/>
<feature type="domain" description="SUN" evidence="8">
    <location>
        <begin position="270"/>
        <end position="438"/>
    </location>
</feature>
<organism evidence="9 10">
    <name type="scientific">Leucosporidium creatinivorum</name>
    <dbReference type="NCBI Taxonomy" id="106004"/>
    <lineage>
        <taxon>Eukaryota</taxon>
        <taxon>Fungi</taxon>
        <taxon>Dikarya</taxon>
        <taxon>Basidiomycota</taxon>
        <taxon>Pucciniomycotina</taxon>
        <taxon>Microbotryomycetes</taxon>
        <taxon>Leucosporidiales</taxon>
        <taxon>Leucosporidium</taxon>
    </lineage>
</organism>
<feature type="region of interest" description="Disordered" evidence="6">
    <location>
        <begin position="170"/>
        <end position="289"/>
    </location>
</feature>